<organism evidence="8 9">
    <name type="scientific">Talaromyces atroroseus</name>
    <dbReference type="NCBI Taxonomy" id="1441469"/>
    <lineage>
        <taxon>Eukaryota</taxon>
        <taxon>Fungi</taxon>
        <taxon>Dikarya</taxon>
        <taxon>Ascomycota</taxon>
        <taxon>Pezizomycotina</taxon>
        <taxon>Eurotiomycetes</taxon>
        <taxon>Eurotiomycetidae</taxon>
        <taxon>Eurotiales</taxon>
        <taxon>Trichocomaceae</taxon>
        <taxon>Talaromyces</taxon>
        <taxon>Talaromyces sect. Trachyspermi</taxon>
    </lineage>
</organism>
<feature type="transmembrane region" description="Helical" evidence="6">
    <location>
        <begin position="454"/>
        <end position="473"/>
    </location>
</feature>
<proteinExistence type="predicted"/>
<feature type="transmembrane region" description="Helical" evidence="6">
    <location>
        <begin position="241"/>
        <end position="259"/>
    </location>
</feature>
<feature type="transmembrane region" description="Helical" evidence="6">
    <location>
        <begin position="135"/>
        <end position="155"/>
    </location>
</feature>
<keyword evidence="4 6" id="KW-0472">Membrane</keyword>
<evidence type="ECO:0000256" key="5">
    <source>
        <dbReference type="SAM" id="MobiDB-lite"/>
    </source>
</evidence>
<feature type="transmembrane region" description="Helical" evidence="6">
    <location>
        <begin position="201"/>
        <end position="220"/>
    </location>
</feature>
<dbReference type="PANTHER" id="PTHR23501:SF6">
    <property type="entry name" value="MULTIDRUG TRANSPORTER, PUTATIVE (AFU_ORTHOLOGUE AFUA_3G14560)-RELATED"/>
    <property type="match status" value="1"/>
</dbReference>
<dbReference type="SUPFAM" id="SSF103473">
    <property type="entry name" value="MFS general substrate transporter"/>
    <property type="match status" value="1"/>
</dbReference>
<gene>
    <name evidence="8" type="ORF">UA08_06804</name>
</gene>
<evidence type="ECO:0000256" key="1">
    <source>
        <dbReference type="ARBA" id="ARBA00004141"/>
    </source>
</evidence>
<dbReference type="Pfam" id="PF07690">
    <property type="entry name" value="MFS_1"/>
    <property type="match status" value="1"/>
</dbReference>
<name>A0A225AI39_TALAT</name>
<sequence>MTSDLESPHGQFSEQSPLIAEPREYDSDDAAPTTLSRKRTVAVTIVVTCLLFIQLGLLITASARTVSDFIIGRILAGSGAAGIYSTQAIIVLELCSKKRRGLFLGCLYTIITTGVAAGAILAGALTPKYGWEQRLIYYIQSPICLVITPILYFSIPPTGGEKVAGHEGNTFFRKLARIDYLGILTLTSANLTLLYSLSSSTIPFSFLAASLLLFVIFLIVESSPKFTTEPIVPVTILRSRGVLLSGISSGGLMMARWAVLFYLPVYGIAVRGWSPAQGGIIMIPTNAGFALGGLIVGWIHIRKARSYYTSTLIVSVFFGLSLLLIAMISTPNSSIVLYAFAIFVNGFTSAAYLNYMVSHLLHITSPSSHYIVTGLLATFRSLSGSFGSAIGGGIFSRVLKARLEAGFYDGGYHDHDDGRQELIRKLLGSPALVWQLEGYERETAITAYQNSLRMMFLVAVALTVLMTFVQAGTGSSAPVDSAKSDDGLESEVNQGTGNET</sequence>
<feature type="region of interest" description="Disordered" evidence="5">
    <location>
        <begin position="475"/>
        <end position="500"/>
    </location>
</feature>
<feature type="transmembrane region" description="Helical" evidence="6">
    <location>
        <begin position="41"/>
        <end position="63"/>
    </location>
</feature>
<dbReference type="GeneID" id="31006559"/>
<accession>A0A225AI39</accession>
<evidence type="ECO:0000313" key="9">
    <source>
        <dbReference type="Proteomes" id="UP000214365"/>
    </source>
</evidence>
<dbReference type="InterPro" id="IPR011701">
    <property type="entry name" value="MFS"/>
</dbReference>
<feature type="transmembrane region" description="Helical" evidence="6">
    <location>
        <begin position="279"/>
        <end position="299"/>
    </location>
</feature>
<keyword evidence="3 6" id="KW-1133">Transmembrane helix</keyword>
<evidence type="ECO:0000256" key="2">
    <source>
        <dbReference type="ARBA" id="ARBA00022692"/>
    </source>
</evidence>
<keyword evidence="9" id="KW-1185">Reference proteome</keyword>
<dbReference type="PROSITE" id="PS50850">
    <property type="entry name" value="MFS"/>
    <property type="match status" value="1"/>
</dbReference>
<evidence type="ECO:0000256" key="4">
    <source>
        <dbReference type="ARBA" id="ARBA00023136"/>
    </source>
</evidence>
<dbReference type="OrthoDB" id="4160219at2759"/>
<dbReference type="Gene3D" id="1.20.1250.20">
    <property type="entry name" value="MFS general substrate transporter like domains"/>
    <property type="match status" value="2"/>
</dbReference>
<feature type="transmembrane region" description="Helical" evidence="6">
    <location>
        <begin position="335"/>
        <end position="355"/>
    </location>
</feature>
<feature type="transmembrane region" description="Helical" evidence="6">
    <location>
        <begin position="311"/>
        <end position="329"/>
    </location>
</feature>
<dbReference type="RefSeq" id="XP_020118005.1">
    <property type="nucleotide sequence ID" value="XM_020269122.1"/>
</dbReference>
<evidence type="ECO:0000259" key="7">
    <source>
        <dbReference type="PROSITE" id="PS50850"/>
    </source>
</evidence>
<dbReference type="InterPro" id="IPR020846">
    <property type="entry name" value="MFS_dom"/>
</dbReference>
<feature type="transmembrane region" description="Helical" evidence="6">
    <location>
        <begin position="69"/>
        <end position="90"/>
    </location>
</feature>
<feature type="domain" description="Major facilitator superfamily (MFS) profile" evidence="7">
    <location>
        <begin position="1"/>
        <end position="478"/>
    </location>
</feature>
<comment type="subcellular location">
    <subcellularLocation>
        <location evidence="1">Membrane</location>
        <topology evidence="1">Multi-pass membrane protein</topology>
    </subcellularLocation>
</comment>
<dbReference type="Proteomes" id="UP000214365">
    <property type="component" value="Unassembled WGS sequence"/>
</dbReference>
<dbReference type="InterPro" id="IPR036259">
    <property type="entry name" value="MFS_trans_sf"/>
</dbReference>
<keyword evidence="2 6" id="KW-0812">Transmembrane</keyword>
<dbReference type="AlphaFoldDB" id="A0A225AI39"/>
<feature type="transmembrane region" description="Helical" evidence="6">
    <location>
        <begin position="102"/>
        <end position="123"/>
    </location>
</feature>
<evidence type="ECO:0000256" key="6">
    <source>
        <dbReference type="SAM" id="Phobius"/>
    </source>
</evidence>
<evidence type="ECO:0000256" key="3">
    <source>
        <dbReference type="ARBA" id="ARBA00022989"/>
    </source>
</evidence>
<dbReference type="GO" id="GO:0000329">
    <property type="term" value="C:fungal-type vacuole membrane"/>
    <property type="evidence" value="ECO:0007669"/>
    <property type="project" value="TreeGrafter"/>
</dbReference>
<feature type="compositionally biased region" description="Polar residues" evidence="5">
    <location>
        <begin position="491"/>
        <end position="500"/>
    </location>
</feature>
<reference evidence="8 9" key="1">
    <citation type="submission" date="2015-06" db="EMBL/GenBank/DDBJ databases">
        <title>Talaromyces atroroseus IBT 11181 draft genome.</title>
        <authorList>
            <person name="Rasmussen K.B."/>
            <person name="Rasmussen S."/>
            <person name="Petersen B."/>
            <person name="Sicheritz-Ponten T."/>
            <person name="Mortensen U.H."/>
            <person name="Thrane U."/>
        </authorList>
    </citation>
    <scope>NUCLEOTIDE SEQUENCE [LARGE SCALE GENOMIC DNA]</scope>
    <source>
        <strain evidence="8 9">IBT 11181</strain>
    </source>
</reference>
<protein>
    <recommendedName>
        <fullName evidence="7">Major facilitator superfamily (MFS) profile domain-containing protein</fullName>
    </recommendedName>
</protein>
<dbReference type="PANTHER" id="PTHR23501">
    <property type="entry name" value="MAJOR FACILITATOR SUPERFAMILY"/>
    <property type="match status" value="1"/>
</dbReference>
<dbReference type="GO" id="GO:0015174">
    <property type="term" value="F:basic amino acid transmembrane transporter activity"/>
    <property type="evidence" value="ECO:0007669"/>
    <property type="project" value="TreeGrafter"/>
</dbReference>
<evidence type="ECO:0000313" key="8">
    <source>
        <dbReference type="EMBL" id="OKL57884.1"/>
    </source>
</evidence>
<comment type="caution">
    <text evidence="8">The sequence shown here is derived from an EMBL/GenBank/DDBJ whole genome shotgun (WGS) entry which is preliminary data.</text>
</comment>
<dbReference type="EMBL" id="LFMY01000010">
    <property type="protein sequence ID" value="OKL57884.1"/>
    <property type="molecule type" value="Genomic_DNA"/>
</dbReference>